<proteinExistence type="predicted"/>
<reference evidence="1 2" key="1">
    <citation type="submission" date="2014-02" db="EMBL/GenBank/DDBJ databases">
        <authorList>
            <person name="Sears C."/>
            <person name="Carroll K."/>
            <person name="Sack B.R."/>
            <person name="Qadri F."/>
            <person name="Myers L.L."/>
            <person name="Chung G.-T."/>
            <person name="Escheverria P."/>
            <person name="Fraser C.M."/>
            <person name="Sadzewicz L."/>
            <person name="Shefchek K.A."/>
            <person name="Tallon L."/>
            <person name="Das S.P."/>
            <person name="Daugherty S."/>
            <person name="Mongodin E.F."/>
        </authorList>
    </citation>
    <scope>NUCLEOTIDE SEQUENCE [LARGE SCALE GENOMIC DNA]</scope>
    <source>
        <strain evidence="1 2">S36L11</strain>
    </source>
</reference>
<dbReference type="PATRIC" id="fig|1339327.3.peg.247"/>
<dbReference type="RefSeq" id="WP_049129079.1">
    <property type="nucleotide sequence ID" value="NZ_JGDJ01000056.1"/>
</dbReference>
<evidence type="ECO:0000313" key="2">
    <source>
        <dbReference type="Proteomes" id="UP000022082"/>
    </source>
</evidence>
<organism evidence="1 2">
    <name type="scientific">Bacteroides fragilis str. S36L11</name>
    <dbReference type="NCBI Taxonomy" id="1339327"/>
    <lineage>
        <taxon>Bacteria</taxon>
        <taxon>Pseudomonadati</taxon>
        <taxon>Bacteroidota</taxon>
        <taxon>Bacteroidia</taxon>
        <taxon>Bacteroidales</taxon>
        <taxon>Bacteroidaceae</taxon>
        <taxon>Bacteroides</taxon>
    </lineage>
</organism>
<comment type="caution">
    <text evidence="1">The sequence shown here is derived from an EMBL/GenBank/DDBJ whole genome shotgun (WGS) entry which is preliminary data.</text>
</comment>
<accession>A0A015XB03</accession>
<name>A0A015XB03_BACFG</name>
<protein>
    <submittedName>
        <fullName evidence="1">Uncharacterized protein</fullName>
    </submittedName>
</protein>
<gene>
    <name evidence="1" type="ORF">M136_4981</name>
</gene>
<dbReference type="AlphaFoldDB" id="A0A015XB03"/>
<sequence length="221" mass="25244">MKMIRRVFAVLSAVFCLVSCNNESKRMPIYVEPWYNSEPLTIQVGKFSDVLKSEDVKKLQSTADVIRAEIDNTPIETLYVLAIRFYDLGQKDDAVYWFYTAQFRRNLYARMIENVGGVGEPAFECRQAQLAFNKLSGKWINGYAGGVPDKWLEILAQVINEGRKSGYVGLAYPKLTFKPETEQAAVAEDIAKELSELRQYIIDNREEMAQARKENGIEGKY</sequence>
<dbReference type="Proteomes" id="UP000022082">
    <property type="component" value="Unassembled WGS sequence"/>
</dbReference>
<evidence type="ECO:0000313" key="1">
    <source>
        <dbReference type="EMBL" id="EXZ31260.1"/>
    </source>
</evidence>
<dbReference type="EMBL" id="JGDJ01000056">
    <property type="protein sequence ID" value="EXZ31260.1"/>
    <property type="molecule type" value="Genomic_DNA"/>
</dbReference>